<dbReference type="PANTHER" id="PTHR33983:SF1">
    <property type="entry name" value="OS07G0185900 PROTEIN"/>
    <property type="match status" value="1"/>
</dbReference>
<evidence type="ECO:0000313" key="1">
    <source>
        <dbReference type="EMBL" id="KAF9617105.1"/>
    </source>
</evidence>
<dbReference type="OrthoDB" id="747111at2759"/>
<evidence type="ECO:0000313" key="2">
    <source>
        <dbReference type="Proteomes" id="UP000631114"/>
    </source>
</evidence>
<dbReference type="PANTHER" id="PTHR33983">
    <property type="entry name" value="OS07G0185900 PROTEIN"/>
    <property type="match status" value="1"/>
</dbReference>
<comment type="caution">
    <text evidence="1">The sequence shown here is derived from an EMBL/GenBank/DDBJ whole genome shotgun (WGS) entry which is preliminary data.</text>
</comment>
<protein>
    <submittedName>
        <fullName evidence="1">Uncharacterized protein</fullName>
    </submittedName>
</protein>
<dbReference type="Proteomes" id="UP000631114">
    <property type="component" value="Unassembled WGS sequence"/>
</dbReference>
<proteinExistence type="predicted"/>
<name>A0A835IDU9_9MAGN</name>
<dbReference type="EMBL" id="JADFTS010000003">
    <property type="protein sequence ID" value="KAF9617105.1"/>
    <property type="molecule type" value="Genomic_DNA"/>
</dbReference>
<dbReference type="AlphaFoldDB" id="A0A835IDU9"/>
<gene>
    <name evidence="1" type="ORF">IFM89_033271</name>
</gene>
<sequence>MPFLAHNIEVMSKFVEFLNMGMKIVGRFQSQYPQTARKYYHPPTNVDDHQNYFLFNSHDRTSGDNSEVSNFKAMDELDTTEFFLYSAL</sequence>
<organism evidence="1 2">
    <name type="scientific">Coptis chinensis</name>
    <dbReference type="NCBI Taxonomy" id="261450"/>
    <lineage>
        <taxon>Eukaryota</taxon>
        <taxon>Viridiplantae</taxon>
        <taxon>Streptophyta</taxon>
        <taxon>Embryophyta</taxon>
        <taxon>Tracheophyta</taxon>
        <taxon>Spermatophyta</taxon>
        <taxon>Magnoliopsida</taxon>
        <taxon>Ranunculales</taxon>
        <taxon>Ranunculaceae</taxon>
        <taxon>Coptidoideae</taxon>
        <taxon>Coptis</taxon>
    </lineage>
</organism>
<accession>A0A835IDU9</accession>
<reference evidence="1 2" key="1">
    <citation type="submission" date="2020-10" db="EMBL/GenBank/DDBJ databases">
        <title>The Coptis chinensis genome and diversification of protoberbering-type alkaloids.</title>
        <authorList>
            <person name="Wang B."/>
            <person name="Shu S."/>
            <person name="Song C."/>
            <person name="Liu Y."/>
        </authorList>
    </citation>
    <scope>NUCLEOTIDE SEQUENCE [LARGE SCALE GENOMIC DNA]</scope>
    <source>
        <strain evidence="1">HL-2020</strain>
        <tissue evidence="1">Leaf</tissue>
    </source>
</reference>
<keyword evidence="2" id="KW-1185">Reference proteome</keyword>